<dbReference type="PROSITE" id="PS51186">
    <property type="entry name" value="GNAT"/>
    <property type="match status" value="1"/>
</dbReference>
<dbReference type="CDD" id="cd04301">
    <property type="entry name" value="NAT_SF"/>
    <property type="match status" value="1"/>
</dbReference>
<dbReference type="Gene3D" id="3.40.630.30">
    <property type="match status" value="1"/>
</dbReference>
<evidence type="ECO:0000256" key="2">
    <source>
        <dbReference type="ARBA" id="ARBA00023315"/>
    </source>
</evidence>
<feature type="domain" description="N-acetyltransferase" evidence="3">
    <location>
        <begin position="4"/>
        <end position="150"/>
    </location>
</feature>
<dbReference type="Pfam" id="PF00583">
    <property type="entry name" value="Acetyltransf_1"/>
    <property type="match status" value="1"/>
</dbReference>
<name>A0A495JV39_9ACTN</name>
<dbReference type="InterPro" id="IPR050832">
    <property type="entry name" value="Bact_Acetyltransf"/>
</dbReference>
<dbReference type="EMBL" id="RBKT01000001">
    <property type="protein sequence ID" value="RKR92886.1"/>
    <property type="molecule type" value="Genomic_DNA"/>
</dbReference>
<dbReference type="RefSeq" id="WP_121160820.1">
    <property type="nucleotide sequence ID" value="NZ_RBKT01000001.1"/>
</dbReference>
<sequence length="150" mass="16241">MQVIEYAESAHAVGVSAVLGSLGWEQRYIDGQLGAVARLAFSSDGCVYVATMDGHVVGYVAAVLARWNMLGQIHGLAVDPGARRGGVARALVTAAEERLRSYGARGVHVDTPVDNLLGRGFYEAIGFTQDYIMSRYYADDLDGVTYVRFY</sequence>
<evidence type="ECO:0000313" key="4">
    <source>
        <dbReference type="EMBL" id="RKR92886.1"/>
    </source>
</evidence>
<dbReference type="PANTHER" id="PTHR43877:SF1">
    <property type="entry name" value="ACETYLTRANSFERASE"/>
    <property type="match status" value="1"/>
</dbReference>
<keyword evidence="5" id="KW-1185">Reference proteome</keyword>
<comment type="caution">
    <text evidence="4">The sequence shown here is derived from an EMBL/GenBank/DDBJ whole genome shotgun (WGS) entry which is preliminary data.</text>
</comment>
<reference evidence="4 5" key="1">
    <citation type="submission" date="2018-10" db="EMBL/GenBank/DDBJ databases">
        <title>Sequencing the genomes of 1000 actinobacteria strains.</title>
        <authorList>
            <person name="Klenk H.-P."/>
        </authorList>
    </citation>
    <scope>NUCLEOTIDE SEQUENCE [LARGE SCALE GENOMIC DNA]</scope>
    <source>
        <strain evidence="4 5">DSM 45175</strain>
    </source>
</reference>
<keyword evidence="4" id="KW-0689">Ribosomal protein</keyword>
<evidence type="ECO:0000313" key="5">
    <source>
        <dbReference type="Proteomes" id="UP000277671"/>
    </source>
</evidence>
<evidence type="ECO:0000259" key="3">
    <source>
        <dbReference type="PROSITE" id="PS51186"/>
    </source>
</evidence>
<dbReference type="PANTHER" id="PTHR43877">
    <property type="entry name" value="AMINOALKYLPHOSPHONATE N-ACETYLTRANSFERASE-RELATED-RELATED"/>
    <property type="match status" value="1"/>
</dbReference>
<evidence type="ECO:0000256" key="1">
    <source>
        <dbReference type="ARBA" id="ARBA00022679"/>
    </source>
</evidence>
<dbReference type="InterPro" id="IPR016181">
    <property type="entry name" value="Acyl_CoA_acyltransferase"/>
</dbReference>
<keyword evidence="2" id="KW-0012">Acyltransferase</keyword>
<dbReference type="GO" id="GO:0005840">
    <property type="term" value="C:ribosome"/>
    <property type="evidence" value="ECO:0007669"/>
    <property type="project" value="UniProtKB-KW"/>
</dbReference>
<proteinExistence type="predicted"/>
<dbReference type="InterPro" id="IPR000182">
    <property type="entry name" value="GNAT_dom"/>
</dbReference>
<gene>
    <name evidence="4" type="ORF">BDK92_7369</name>
</gene>
<dbReference type="Proteomes" id="UP000277671">
    <property type="component" value="Unassembled WGS sequence"/>
</dbReference>
<dbReference type="OrthoDB" id="9802340at2"/>
<organism evidence="4 5">
    <name type="scientific">Micromonospora pisi</name>
    <dbReference type="NCBI Taxonomy" id="589240"/>
    <lineage>
        <taxon>Bacteria</taxon>
        <taxon>Bacillati</taxon>
        <taxon>Actinomycetota</taxon>
        <taxon>Actinomycetes</taxon>
        <taxon>Micromonosporales</taxon>
        <taxon>Micromonosporaceae</taxon>
        <taxon>Micromonospora</taxon>
    </lineage>
</organism>
<dbReference type="AlphaFoldDB" id="A0A495JV39"/>
<keyword evidence="4" id="KW-0687">Ribonucleoprotein</keyword>
<dbReference type="GO" id="GO:0016747">
    <property type="term" value="F:acyltransferase activity, transferring groups other than amino-acyl groups"/>
    <property type="evidence" value="ECO:0007669"/>
    <property type="project" value="InterPro"/>
</dbReference>
<keyword evidence="1" id="KW-0808">Transferase</keyword>
<protein>
    <submittedName>
        <fullName evidence="4">Ribosomal protein S18 acetylase RimI-like enzyme</fullName>
    </submittedName>
</protein>
<dbReference type="SUPFAM" id="SSF55729">
    <property type="entry name" value="Acyl-CoA N-acyltransferases (Nat)"/>
    <property type="match status" value="1"/>
</dbReference>
<accession>A0A495JV39</accession>